<feature type="compositionally biased region" description="Polar residues" evidence="7">
    <location>
        <begin position="1"/>
        <end position="10"/>
    </location>
</feature>
<dbReference type="OrthoDB" id="2162994at2759"/>
<comment type="caution">
    <text evidence="9">The sequence shown here is derived from an EMBL/GenBank/DDBJ whole genome shotgun (WGS) entry which is preliminary data.</text>
</comment>
<dbReference type="PANTHER" id="PTHR47172">
    <property type="entry name" value="OS01G0976800 PROTEIN"/>
    <property type="match status" value="1"/>
</dbReference>
<evidence type="ECO:0000256" key="7">
    <source>
        <dbReference type="SAM" id="MobiDB-lite"/>
    </source>
</evidence>
<dbReference type="Pfam" id="PF00320">
    <property type="entry name" value="GATA"/>
    <property type="match status" value="1"/>
</dbReference>
<evidence type="ECO:0000256" key="3">
    <source>
        <dbReference type="ARBA" id="ARBA00022833"/>
    </source>
</evidence>
<protein>
    <submittedName>
        <fullName evidence="9">GATA zinc finger-containing protein</fullName>
    </submittedName>
</protein>
<feature type="compositionally biased region" description="Low complexity" evidence="7">
    <location>
        <begin position="111"/>
        <end position="126"/>
    </location>
</feature>
<keyword evidence="1" id="KW-0479">Metal-binding</keyword>
<dbReference type="EMBL" id="JELW01000020">
    <property type="protein sequence ID" value="EXU99269.1"/>
    <property type="molecule type" value="Genomic_DNA"/>
</dbReference>
<accession>A0A014N1A4</accession>
<organism evidence="9 10">
    <name type="scientific">Metarhizium robertsii</name>
    <dbReference type="NCBI Taxonomy" id="568076"/>
    <lineage>
        <taxon>Eukaryota</taxon>
        <taxon>Fungi</taxon>
        <taxon>Dikarya</taxon>
        <taxon>Ascomycota</taxon>
        <taxon>Pezizomycotina</taxon>
        <taxon>Sordariomycetes</taxon>
        <taxon>Hypocreomycetidae</taxon>
        <taxon>Hypocreales</taxon>
        <taxon>Clavicipitaceae</taxon>
        <taxon>Metarhizium</taxon>
    </lineage>
</organism>
<keyword evidence="2 6" id="KW-0863">Zinc-finger</keyword>
<feature type="region of interest" description="Disordered" evidence="7">
    <location>
        <begin position="1"/>
        <end position="29"/>
    </location>
</feature>
<dbReference type="CDD" id="cd00202">
    <property type="entry name" value="ZnF_GATA"/>
    <property type="match status" value="1"/>
</dbReference>
<dbReference type="PANTHER" id="PTHR47172:SF24">
    <property type="entry name" value="GATA ZINC FINGER DOMAIN-CONTAINING PROTEIN 14-RELATED"/>
    <property type="match status" value="1"/>
</dbReference>
<sequence>MSVVASNTAGEQALCHHGSPQRDCDAPLNGSSKPAGVKFSLNDLRLGESFDTIKLDVGLLAWHIGHFPKEHGAAGERVSEDDLYAILELSQNIGNNVDKIFALRNQNAIPTESESIQEEPISPGESQYHQPHPLENTCPRRRRSEDSSPGPRIPAKRQRSIACCRTCLTDQTPKWRNGPAGPGTLCNVCGLIYAKRRGRIRAAKDAPKQPSSC</sequence>
<dbReference type="Proteomes" id="UP000030151">
    <property type="component" value="Unassembled WGS sequence"/>
</dbReference>
<dbReference type="GO" id="GO:0006355">
    <property type="term" value="P:regulation of DNA-templated transcription"/>
    <property type="evidence" value="ECO:0007669"/>
    <property type="project" value="InterPro"/>
</dbReference>
<dbReference type="SUPFAM" id="SSF57716">
    <property type="entry name" value="Glucocorticoid receptor-like (DNA-binding domain)"/>
    <property type="match status" value="1"/>
</dbReference>
<dbReference type="GO" id="GO:0043565">
    <property type="term" value="F:sequence-specific DNA binding"/>
    <property type="evidence" value="ECO:0007669"/>
    <property type="project" value="InterPro"/>
</dbReference>
<dbReference type="InterPro" id="IPR013088">
    <property type="entry name" value="Znf_NHR/GATA"/>
</dbReference>
<proteinExistence type="predicted"/>
<dbReference type="SMART" id="SM00401">
    <property type="entry name" value="ZnF_GATA"/>
    <property type="match status" value="1"/>
</dbReference>
<evidence type="ECO:0000313" key="10">
    <source>
        <dbReference type="Proteomes" id="UP000030151"/>
    </source>
</evidence>
<feature type="domain" description="GATA-type" evidence="8">
    <location>
        <begin position="158"/>
        <end position="193"/>
    </location>
</feature>
<dbReference type="AlphaFoldDB" id="A0A014N1A4"/>
<keyword evidence="3" id="KW-0862">Zinc</keyword>
<dbReference type="Gene3D" id="3.30.50.10">
    <property type="entry name" value="Erythroid Transcription Factor GATA-1, subunit A"/>
    <property type="match status" value="1"/>
</dbReference>
<evidence type="ECO:0000313" key="9">
    <source>
        <dbReference type="EMBL" id="EXU99269.1"/>
    </source>
</evidence>
<name>A0A014N1A4_9HYPO</name>
<evidence type="ECO:0000256" key="5">
    <source>
        <dbReference type="ARBA" id="ARBA00023163"/>
    </source>
</evidence>
<keyword evidence="4" id="KW-0805">Transcription regulation</keyword>
<dbReference type="HOGENOM" id="CLU_1348860_0_0_1"/>
<dbReference type="GO" id="GO:0008270">
    <property type="term" value="F:zinc ion binding"/>
    <property type="evidence" value="ECO:0007669"/>
    <property type="project" value="UniProtKB-KW"/>
</dbReference>
<dbReference type="PROSITE" id="PS50114">
    <property type="entry name" value="GATA_ZN_FINGER_2"/>
    <property type="match status" value="1"/>
</dbReference>
<feature type="region of interest" description="Disordered" evidence="7">
    <location>
        <begin position="111"/>
        <end position="157"/>
    </location>
</feature>
<reference evidence="9 10" key="1">
    <citation type="submission" date="2014-02" db="EMBL/GenBank/DDBJ databases">
        <title>The genome sequence of the entomopathogenic fungus Metarhizium robertsii ARSEF 2575.</title>
        <authorList>
            <person name="Giuliano Garisto Donzelli B."/>
            <person name="Roe B.A."/>
            <person name="Macmil S.L."/>
            <person name="Krasnoff S.B."/>
            <person name="Gibson D.M."/>
        </authorList>
    </citation>
    <scope>NUCLEOTIDE SEQUENCE [LARGE SCALE GENOMIC DNA]</scope>
    <source>
        <strain evidence="9 10">ARSEF 2575</strain>
    </source>
</reference>
<dbReference type="InterPro" id="IPR000679">
    <property type="entry name" value="Znf_GATA"/>
</dbReference>
<gene>
    <name evidence="9" type="ORF">X797_007698</name>
</gene>
<evidence type="ECO:0000256" key="4">
    <source>
        <dbReference type="ARBA" id="ARBA00023015"/>
    </source>
</evidence>
<dbReference type="eggNOG" id="KOG1601">
    <property type="taxonomic scope" value="Eukaryota"/>
</dbReference>
<evidence type="ECO:0000256" key="6">
    <source>
        <dbReference type="PROSITE-ProRule" id="PRU00094"/>
    </source>
</evidence>
<evidence type="ECO:0000256" key="2">
    <source>
        <dbReference type="ARBA" id="ARBA00022771"/>
    </source>
</evidence>
<evidence type="ECO:0000259" key="8">
    <source>
        <dbReference type="PROSITE" id="PS50114"/>
    </source>
</evidence>
<evidence type="ECO:0000256" key="1">
    <source>
        <dbReference type="ARBA" id="ARBA00022723"/>
    </source>
</evidence>
<keyword evidence="5" id="KW-0804">Transcription</keyword>